<organism evidence="5 6">
    <name type="scientific">Pontibacter rugosus</name>
    <dbReference type="NCBI Taxonomy" id="1745966"/>
    <lineage>
        <taxon>Bacteria</taxon>
        <taxon>Pseudomonadati</taxon>
        <taxon>Bacteroidota</taxon>
        <taxon>Cytophagia</taxon>
        <taxon>Cytophagales</taxon>
        <taxon>Hymenobacteraceae</taxon>
        <taxon>Pontibacter</taxon>
    </lineage>
</organism>
<dbReference type="InterPro" id="IPR000432">
    <property type="entry name" value="DNA_mismatch_repair_MutS_C"/>
</dbReference>
<dbReference type="Proteomes" id="UP001597094">
    <property type="component" value="Unassembled WGS sequence"/>
</dbReference>
<dbReference type="InterPro" id="IPR045076">
    <property type="entry name" value="MutS"/>
</dbReference>
<keyword evidence="1" id="KW-0547">Nucleotide-binding</keyword>
<keyword evidence="6" id="KW-1185">Reference proteome</keyword>
<sequence>MLQVHDLNLKRDILPLFDYTIGDYAAEVLYQVLQTVPDTVEEVYGRQNILKSFISNWQVIGSYTYQRLDAREVCVFLNDIATRRLVVEQNKFKAAFQLFTGEEERHRLRSKSVQTILLLHKLQTTCFQRLDVKAFPEPFRKQLETMLGFLQQLNLTANAYLIRENKFSLSAATRFCKTLSSLSENEVSSFWKSMAYFEAYWSIAKGVVANNLCFPTFSEDAFTIEDFYHPILEKPVKNSLQLTPLQHVVLITGPNMSGKSTLLRSVGLCVYLAHIGFGVPASSCTLPFFHTIAIIINANDNLRSGYSHFMSEIQNLKTVVQEAGAAKKCFAVFDEIFRGTNIEDALEITRTTVNGLTKYSNSYFFISTHLLQLKDDVASDKIKKYNIACELDNDYPRFSYQLQEGWSDLKIGKILFEKEGLAELLTH</sequence>
<evidence type="ECO:0000259" key="4">
    <source>
        <dbReference type="SMART" id="SM00534"/>
    </source>
</evidence>
<proteinExistence type="predicted"/>
<dbReference type="EMBL" id="JBHTLD010000003">
    <property type="protein sequence ID" value="MFD1184711.1"/>
    <property type="molecule type" value="Genomic_DNA"/>
</dbReference>
<dbReference type="SMART" id="SM00534">
    <property type="entry name" value="MUTSac"/>
    <property type="match status" value="1"/>
</dbReference>
<keyword evidence="2" id="KW-0067">ATP-binding</keyword>
<feature type="domain" description="DNA mismatch repair proteins mutS family" evidence="4">
    <location>
        <begin position="246"/>
        <end position="426"/>
    </location>
</feature>
<dbReference type="Pfam" id="PF00488">
    <property type="entry name" value="MutS_V"/>
    <property type="match status" value="1"/>
</dbReference>
<keyword evidence="3" id="KW-0238">DNA-binding</keyword>
<comment type="caution">
    <text evidence="5">The sequence shown here is derived from an EMBL/GenBank/DDBJ whole genome shotgun (WGS) entry which is preliminary data.</text>
</comment>
<evidence type="ECO:0000313" key="5">
    <source>
        <dbReference type="EMBL" id="MFD1184711.1"/>
    </source>
</evidence>
<evidence type="ECO:0000256" key="3">
    <source>
        <dbReference type="ARBA" id="ARBA00023125"/>
    </source>
</evidence>
<evidence type="ECO:0000256" key="1">
    <source>
        <dbReference type="ARBA" id="ARBA00022741"/>
    </source>
</evidence>
<gene>
    <name evidence="5" type="ORF">ACFQ2O_00740</name>
</gene>
<dbReference type="RefSeq" id="WP_377522092.1">
    <property type="nucleotide sequence ID" value="NZ_JBHTLD010000003.1"/>
</dbReference>
<accession>A0ABW3SKI5</accession>
<name>A0ABW3SKI5_9BACT</name>
<dbReference type="InterPro" id="IPR027417">
    <property type="entry name" value="P-loop_NTPase"/>
</dbReference>
<dbReference type="SUPFAM" id="SSF52540">
    <property type="entry name" value="P-loop containing nucleoside triphosphate hydrolases"/>
    <property type="match status" value="1"/>
</dbReference>
<dbReference type="PANTHER" id="PTHR11361:SF99">
    <property type="entry name" value="DNA MISMATCH REPAIR PROTEIN"/>
    <property type="match status" value="1"/>
</dbReference>
<protein>
    <recommendedName>
        <fullName evidence="4">DNA mismatch repair proteins mutS family domain-containing protein</fullName>
    </recommendedName>
</protein>
<evidence type="ECO:0000313" key="6">
    <source>
        <dbReference type="Proteomes" id="UP001597094"/>
    </source>
</evidence>
<dbReference type="Gene3D" id="3.40.50.300">
    <property type="entry name" value="P-loop containing nucleotide triphosphate hydrolases"/>
    <property type="match status" value="1"/>
</dbReference>
<evidence type="ECO:0000256" key="2">
    <source>
        <dbReference type="ARBA" id="ARBA00022840"/>
    </source>
</evidence>
<reference evidence="6" key="1">
    <citation type="journal article" date="2019" name="Int. J. Syst. Evol. Microbiol.">
        <title>The Global Catalogue of Microorganisms (GCM) 10K type strain sequencing project: providing services to taxonomists for standard genome sequencing and annotation.</title>
        <authorList>
            <consortium name="The Broad Institute Genomics Platform"/>
            <consortium name="The Broad Institute Genome Sequencing Center for Infectious Disease"/>
            <person name="Wu L."/>
            <person name="Ma J."/>
        </authorList>
    </citation>
    <scope>NUCLEOTIDE SEQUENCE [LARGE SCALE GENOMIC DNA]</scope>
    <source>
        <strain evidence="6">JCM 31319</strain>
    </source>
</reference>
<dbReference type="PANTHER" id="PTHR11361">
    <property type="entry name" value="DNA MISMATCH REPAIR PROTEIN MUTS FAMILY MEMBER"/>
    <property type="match status" value="1"/>
</dbReference>